<dbReference type="PANTHER" id="PTHR33841:SF1">
    <property type="entry name" value="DNA METHYLTRANSFERASE A"/>
    <property type="match status" value="1"/>
</dbReference>
<reference evidence="7" key="1">
    <citation type="submission" date="2023-03" db="EMBL/GenBank/DDBJ databases">
        <authorList>
            <person name="Cleenwerck I."/>
        </authorList>
    </citation>
    <scope>NUCLEOTIDE SEQUENCE</scope>
    <source>
        <strain evidence="7">LMG 32879</strain>
    </source>
</reference>
<proteinExistence type="predicted"/>
<comment type="caution">
    <text evidence="7">The sequence shown here is derived from an EMBL/GenBank/DDBJ whole genome shotgun (WGS) entry which is preliminary data.</text>
</comment>
<keyword evidence="8" id="KW-1185">Reference proteome</keyword>
<evidence type="ECO:0000256" key="4">
    <source>
        <dbReference type="ARBA" id="ARBA00022691"/>
    </source>
</evidence>
<keyword evidence="3 7" id="KW-0808">Transferase</keyword>
<feature type="domain" description="Type II methyltransferase M.TaqI-like" evidence="6">
    <location>
        <begin position="266"/>
        <end position="487"/>
    </location>
</feature>
<evidence type="ECO:0000256" key="2">
    <source>
        <dbReference type="ARBA" id="ARBA00022603"/>
    </source>
</evidence>
<evidence type="ECO:0000256" key="3">
    <source>
        <dbReference type="ARBA" id="ARBA00022679"/>
    </source>
</evidence>
<dbReference type="NCBIfam" id="NF033452">
    <property type="entry name" value="BREX_1_MTaseX"/>
    <property type="match status" value="1"/>
</dbReference>
<dbReference type="RefSeq" id="WP_289843398.1">
    <property type="nucleotide sequence ID" value="NZ_CATKSH010000002.1"/>
</dbReference>
<dbReference type="InterPro" id="IPR011639">
    <property type="entry name" value="MethylTrfase_TaqI-like_dom"/>
</dbReference>
<dbReference type="GO" id="GO:0032259">
    <property type="term" value="P:methylation"/>
    <property type="evidence" value="ECO:0007669"/>
    <property type="project" value="UniProtKB-KW"/>
</dbReference>
<dbReference type="InterPro" id="IPR050953">
    <property type="entry name" value="N4_N6_ade-DNA_methylase"/>
</dbReference>
<dbReference type="InterPro" id="IPR047939">
    <property type="entry name" value="BREX_1_PglX"/>
</dbReference>
<evidence type="ECO:0000256" key="1">
    <source>
        <dbReference type="ARBA" id="ARBA00011900"/>
    </source>
</evidence>
<dbReference type="Proteomes" id="UP001176960">
    <property type="component" value="Unassembled WGS sequence"/>
</dbReference>
<accession>A0AA35UU64</accession>
<dbReference type="Gene3D" id="3.40.50.150">
    <property type="entry name" value="Vaccinia Virus protein VP39"/>
    <property type="match status" value="1"/>
</dbReference>
<sequence>MDAITPMSVPQRKTMDTGVLKKFAQEARRTLRDQVSAKLVQVLAENSAARREAPKAVQQLESEIGRTSRDQVVERVAYTWFNRFTALRFMDANGYTTVRVVTPADGQTRPEILSEAMAGVVGEEVPEVGAAQIRALLESRTPSPDPQGEAYRRLLVATCNHWHTPMPFLFEKIDDYSELLMPKDLLSQTSILARLREVMTDDACQDVEIIGWLYQFYRILCPEDIRICDPACGSGHMITYAFDLLHAIYEEEGYDAAEIPGLILKHNLTGVEIDDRAGALAAFALAMKAAAKLGRRRFLRMEAKPNIIVLQNVAFSTAEMTDVATVVGRDLFTDELRETLVQFEQAKNFGSLIVPKLQDPAKALRLVQARDFGSDLLLKEVQQRVTSVLQMAEALSPKYHAVVANPPYAGAKGLNPFLKAWIESEYPDSKADLMTCFMDRAATLTLKKSFWGMINLPSWLFLSSFDALRRNLLETSTLSSLLQLGRGIFGADFGSVAFVVRTSKTATGERGYFRRLFDRHVEVRNPNVIEARFLDKADGVYFADPSDFTKIPGAPIAYWVNDLVRDLFSREPQLSQMIEAKQGVATADNGRFLRQWWEPSRSKTIFDADSDARVSAARSKWVGYNKGGEFRRWYGNQEFVLNWESSGKELYDFRPKSVIRNPDFFFRRSVSWSDVTSGGSAFRVYPQGFIFDSTGHSAFGSEIYSEHQLVCFANTKIAQQLFNIINPTIHLHVGYFKSLPALRIPENDATRLASRLVELARSDWDGYETSWNFTALPLLAPDNRAGSLEDAYASLRARWRGMVQEMLGLEEENNRLFIDSYGLMDEMTSEVPLQEVTLTCNPAYRYGGQKSDAELEALLLADTMREFLSYAVGCMFGRYSVDEPGLILSNQGDGRTEYLEKVLEPTFEPDADNVIPILDGDWFADDITERFRKFLRMTFGDVNLQENLAFVEAALGKKLRAYFTRDFYADHVKRYKRRPIYWLFSSPKGTFNALIYMHRYRPDTVSVVLNDYLREFRNKLEGHRRAQEALSISGDASPTQKTKALKEIESTGKQIEELDAWERDVLFPLATQKVEIDLDDGVKANYPKFGAALKPIKGLNDVED</sequence>
<gene>
    <name evidence="7" type="primary">pglX</name>
    <name evidence="7" type="ORF">LMG32879_000330</name>
</gene>
<dbReference type="PANTHER" id="PTHR33841">
    <property type="entry name" value="DNA METHYLTRANSFERASE YEEA-RELATED"/>
    <property type="match status" value="1"/>
</dbReference>
<comment type="catalytic activity">
    <reaction evidence="5">
        <text>a 2'-deoxyadenosine in DNA + S-adenosyl-L-methionine = an N(6)-methyl-2'-deoxyadenosine in DNA + S-adenosyl-L-homocysteine + H(+)</text>
        <dbReference type="Rhea" id="RHEA:15197"/>
        <dbReference type="Rhea" id="RHEA-COMP:12418"/>
        <dbReference type="Rhea" id="RHEA-COMP:12419"/>
        <dbReference type="ChEBI" id="CHEBI:15378"/>
        <dbReference type="ChEBI" id="CHEBI:57856"/>
        <dbReference type="ChEBI" id="CHEBI:59789"/>
        <dbReference type="ChEBI" id="CHEBI:90615"/>
        <dbReference type="ChEBI" id="CHEBI:90616"/>
        <dbReference type="EC" id="2.1.1.72"/>
    </reaction>
</comment>
<evidence type="ECO:0000313" key="8">
    <source>
        <dbReference type="Proteomes" id="UP001176960"/>
    </source>
</evidence>
<protein>
    <recommendedName>
        <fullName evidence="1">site-specific DNA-methyltransferase (adenine-specific)</fullName>
        <ecNumber evidence="1">2.1.1.72</ecNumber>
    </recommendedName>
</protein>
<dbReference type="PROSITE" id="PS00092">
    <property type="entry name" value="N6_MTASE"/>
    <property type="match status" value="1"/>
</dbReference>
<dbReference type="GO" id="GO:0006304">
    <property type="term" value="P:DNA modification"/>
    <property type="evidence" value="ECO:0007669"/>
    <property type="project" value="InterPro"/>
</dbReference>
<name>A0AA35UU64_9PROT</name>
<evidence type="ECO:0000256" key="5">
    <source>
        <dbReference type="ARBA" id="ARBA00047942"/>
    </source>
</evidence>
<evidence type="ECO:0000259" key="6">
    <source>
        <dbReference type="Pfam" id="PF07669"/>
    </source>
</evidence>
<dbReference type="Pfam" id="PF07669">
    <property type="entry name" value="Eco57I"/>
    <property type="match status" value="1"/>
</dbReference>
<dbReference type="SUPFAM" id="SSF53335">
    <property type="entry name" value="S-adenosyl-L-methionine-dependent methyltransferases"/>
    <property type="match status" value="1"/>
</dbReference>
<organism evidence="7 8">
    <name type="scientific">Brytella acorum</name>
    <dbReference type="NCBI Taxonomy" id="2959299"/>
    <lineage>
        <taxon>Bacteria</taxon>
        <taxon>Pseudomonadati</taxon>
        <taxon>Pseudomonadota</taxon>
        <taxon>Alphaproteobacteria</taxon>
        <taxon>Acetobacterales</taxon>
        <taxon>Acetobacteraceae</taxon>
        <taxon>Brytella</taxon>
    </lineage>
</organism>
<dbReference type="InterPro" id="IPR029063">
    <property type="entry name" value="SAM-dependent_MTases_sf"/>
</dbReference>
<keyword evidence="4" id="KW-0949">S-adenosyl-L-methionine</keyword>
<dbReference type="GO" id="GO:0009007">
    <property type="term" value="F:site-specific DNA-methyltransferase (adenine-specific) activity"/>
    <property type="evidence" value="ECO:0007669"/>
    <property type="project" value="UniProtKB-EC"/>
</dbReference>
<evidence type="ECO:0000313" key="7">
    <source>
        <dbReference type="EMBL" id="CAI9119515.1"/>
    </source>
</evidence>
<dbReference type="EMBL" id="CATKSH010000002">
    <property type="protein sequence ID" value="CAI9119515.1"/>
    <property type="molecule type" value="Genomic_DNA"/>
</dbReference>
<dbReference type="EC" id="2.1.1.72" evidence="1"/>
<dbReference type="GO" id="GO:0003676">
    <property type="term" value="F:nucleic acid binding"/>
    <property type="evidence" value="ECO:0007669"/>
    <property type="project" value="InterPro"/>
</dbReference>
<dbReference type="InterPro" id="IPR002052">
    <property type="entry name" value="DNA_methylase_N6_adenine_CS"/>
</dbReference>
<dbReference type="AlphaFoldDB" id="A0AA35UU64"/>
<keyword evidence="2 7" id="KW-0489">Methyltransferase</keyword>